<keyword evidence="2" id="KW-0804">Transcription</keyword>
<dbReference type="AlphaFoldDB" id="A0A6G5QF25"/>
<evidence type="ECO:0000256" key="2">
    <source>
        <dbReference type="ARBA" id="ARBA00023163"/>
    </source>
</evidence>
<dbReference type="EMBL" id="CP012542">
    <property type="protein sequence ID" value="QCD44199.1"/>
    <property type="molecule type" value="Genomic_DNA"/>
</dbReference>
<dbReference type="Pfam" id="PF13280">
    <property type="entry name" value="WYL"/>
    <property type="match status" value="1"/>
</dbReference>
<evidence type="ECO:0000313" key="7">
    <source>
        <dbReference type="Proteomes" id="UP000503264"/>
    </source>
</evidence>
<name>A0A6G5QF25_9BACT</name>
<gene>
    <name evidence="6" type="ORF">CMUC_0386</name>
</gene>
<feature type="domain" description="WCX" evidence="5">
    <location>
        <begin position="210"/>
        <end position="282"/>
    </location>
</feature>
<dbReference type="InterPro" id="IPR026881">
    <property type="entry name" value="WYL_dom"/>
</dbReference>
<dbReference type="Pfam" id="PF08220">
    <property type="entry name" value="HTH_DeoR"/>
    <property type="match status" value="1"/>
</dbReference>
<dbReference type="Proteomes" id="UP000503264">
    <property type="component" value="Chromosome"/>
</dbReference>
<keyword evidence="7" id="KW-1185">Reference proteome</keyword>
<dbReference type="GO" id="GO:0003700">
    <property type="term" value="F:DNA-binding transcription factor activity"/>
    <property type="evidence" value="ECO:0007669"/>
    <property type="project" value="InterPro"/>
</dbReference>
<dbReference type="InterPro" id="IPR036388">
    <property type="entry name" value="WH-like_DNA-bd_sf"/>
</dbReference>
<evidence type="ECO:0000256" key="1">
    <source>
        <dbReference type="ARBA" id="ARBA00023015"/>
    </source>
</evidence>
<organism evidence="6 7">
    <name type="scientific">Campylobacter mucosalis CCUG 21559</name>
    <dbReference type="NCBI Taxonomy" id="1032067"/>
    <lineage>
        <taxon>Bacteria</taxon>
        <taxon>Pseudomonadati</taxon>
        <taxon>Campylobacterota</taxon>
        <taxon>Epsilonproteobacteria</taxon>
        <taxon>Campylobacterales</taxon>
        <taxon>Campylobacteraceae</taxon>
        <taxon>Campylobacter</taxon>
    </lineage>
</organism>
<accession>A0A6G5QF25</accession>
<dbReference type="Pfam" id="PF25583">
    <property type="entry name" value="WCX"/>
    <property type="match status" value="1"/>
</dbReference>
<dbReference type="PANTHER" id="PTHR34580">
    <property type="match status" value="1"/>
</dbReference>
<feature type="domain" description="HTH deoR-type" evidence="3">
    <location>
        <begin position="17"/>
        <end position="52"/>
    </location>
</feature>
<dbReference type="RefSeq" id="WP_171993422.1">
    <property type="nucleotide sequence ID" value="NZ_CP012542.1"/>
</dbReference>
<evidence type="ECO:0008006" key="8">
    <source>
        <dbReference type="Google" id="ProtNLM"/>
    </source>
</evidence>
<dbReference type="InterPro" id="IPR057727">
    <property type="entry name" value="WCX_dom"/>
</dbReference>
<keyword evidence="1" id="KW-0805">Transcription regulation</keyword>
<proteinExistence type="predicted"/>
<dbReference type="PANTHER" id="PTHR34580:SF1">
    <property type="entry name" value="PROTEIN PAFC"/>
    <property type="match status" value="1"/>
</dbReference>
<evidence type="ECO:0000313" key="6">
    <source>
        <dbReference type="EMBL" id="QCD44199.1"/>
    </source>
</evidence>
<reference evidence="6 7" key="1">
    <citation type="submission" date="2016-07" db="EMBL/GenBank/DDBJ databases">
        <title>Comparative genomics of the Campylobacter concisus group.</title>
        <authorList>
            <person name="Miller W.G."/>
            <person name="Yee E."/>
            <person name="Chapman M.H."/>
            <person name="Huynh S."/>
            <person name="Bono J.L."/>
            <person name="On S.L.W."/>
            <person name="StLeger J."/>
            <person name="Foster G."/>
            <person name="Parker C.T."/>
        </authorList>
    </citation>
    <scope>NUCLEOTIDE SEQUENCE [LARGE SCALE GENOMIC DNA]</scope>
    <source>
        <strain evidence="6 7">CCUG 21559</strain>
    </source>
</reference>
<dbReference type="InterPro" id="IPR051534">
    <property type="entry name" value="CBASS_pafABC_assoc_protein"/>
</dbReference>
<protein>
    <recommendedName>
        <fullName evidence="8">Transcriptional regulator (WYL domain)</fullName>
    </recommendedName>
</protein>
<dbReference type="PROSITE" id="PS52050">
    <property type="entry name" value="WYL"/>
    <property type="match status" value="1"/>
</dbReference>
<dbReference type="InterPro" id="IPR001034">
    <property type="entry name" value="DeoR_HTH"/>
</dbReference>
<evidence type="ECO:0000259" key="4">
    <source>
        <dbReference type="Pfam" id="PF13280"/>
    </source>
</evidence>
<evidence type="ECO:0000259" key="3">
    <source>
        <dbReference type="Pfam" id="PF08220"/>
    </source>
</evidence>
<sequence length="290" mass="34098">MQSKIERGGGDKLAVRLAFIILSLLRGEKLCINHLCEEFNVSKRTVQRDISERLANLPIIFKDGFYYINDPNYSLKNSELLNFSHHSGIGELYPDKNLLNSAFDNDKKVIGYSYENIDKNIFKELRKCVLYKLTVHFIYNKKERIVNPYKLINLNGIWYLVATQDGKIKNFTISKIINLKSVENFKKDQKIQNYIEQNSNQFVSENLTFIKIKVKKEVSEFFERREVIRGQKITKSLKNGDLIIEAKVAFLKDFMAIVRYWLPNISIVEPKELKENLLNELEIYIKEERK</sequence>
<feature type="domain" description="WYL" evidence="4">
    <location>
        <begin position="121"/>
        <end position="179"/>
    </location>
</feature>
<evidence type="ECO:0000259" key="5">
    <source>
        <dbReference type="Pfam" id="PF25583"/>
    </source>
</evidence>
<dbReference type="Gene3D" id="1.10.10.10">
    <property type="entry name" value="Winged helix-like DNA-binding domain superfamily/Winged helix DNA-binding domain"/>
    <property type="match status" value="1"/>
</dbReference>